<reference evidence="3 4" key="1">
    <citation type="submission" date="2014-02" db="EMBL/GenBank/DDBJ databases">
        <title>The small core and large imbalanced accessory genome model reveals a collaborative survival strategy of Sorangium cellulosum strains in nature.</title>
        <authorList>
            <person name="Han K."/>
            <person name="Peng R."/>
            <person name="Blom J."/>
            <person name="Li Y.-Z."/>
        </authorList>
    </citation>
    <scope>NUCLEOTIDE SEQUENCE [LARGE SCALE GENOMIC DNA]</scope>
    <source>
        <strain evidence="3 4">So0157-25</strain>
    </source>
</reference>
<comment type="caution">
    <text evidence="3">The sequence shown here is derived from an EMBL/GenBank/DDBJ whole genome shotgun (WGS) entry which is preliminary data.</text>
</comment>
<dbReference type="AlphaFoldDB" id="A0A150PK96"/>
<evidence type="ECO:0000259" key="2">
    <source>
        <dbReference type="SMART" id="SM00065"/>
    </source>
</evidence>
<gene>
    <name evidence="3" type="ORF">BE08_43595</name>
</gene>
<dbReference type="InterPro" id="IPR029016">
    <property type="entry name" value="GAF-like_dom_sf"/>
</dbReference>
<sequence length="281" mass="31171">MTEKKGRQSDRPPEDLKKERDAFIQQFFRKGAQLTEELLRENERLRDKITELESENGKLRAHLASDSAIRDLLRKIEELEQEKRDLVTQSVRMVAASDRFNSRYSEAEGELANLANLYVALSQLHAARNVRHVLRNLKELLAQFLGAGAFSVYLASPDGKELVSIASEGVAVEEIARMPVTEGAIGQAFSKGEIFFDENKDVSKGSIEDPAAVIPLDFNGRTVGVIAIFSTLPQKTEFVNVDTELFKLLGAQAAPALINARLFTDAGRKVPGVQAFLDLED</sequence>
<evidence type="ECO:0000313" key="4">
    <source>
        <dbReference type="Proteomes" id="UP000075420"/>
    </source>
</evidence>
<keyword evidence="1" id="KW-0175">Coiled coil</keyword>
<dbReference type="SMART" id="SM00065">
    <property type="entry name" value="GAF"/>
    <property type="match status" value="1"/>
</dbReference>
<evidence type="ECO:0000313" key="3">
    <source>
        <dbReference type="EMBL" id="KYF56043.1"/>
    </source>
</evidence>
<organism evidence="3 4">
    <name type="scientific">Sorangium cellulosum</name>
    <name type="common">Polyangium cellulosum</name>
    <dbReference type="NCBI Taxonomy" id="56"/>
    <lineage>
        <taxon>Bacteria</taxon>
        <taxon>Pseudomonadati</taxon>
        <taxon>Myxococcota</taxon>
        <taxon>Polyangia</taxon>
        <taxon>Polyangiales</taxon>
        <taxon>Polyangiaceae</taxon>
        <taxon>Sorangium</taxon>
    </lineage>
</organism>
<dbReference type="Gene3D" id="3.30.450.40">
    <property type="match status" value="1"/>
</dbReference>
<feature type="domain" description="GAF" evidence="2">
    <location>
        <begin position="129"/>
        <end position="267"/>
    </location>
</feature>
<name>A0A150PK96_SORCE</name>
<dbReference type="Proteomes" id="UP000075420">
    <property type="component" value="Unassembled WGS sequence"/>
</dbReference>
<feature type="coiled-coil region" evidence="1">
    <location>
        <begin position="35"/>
        <end position="89"/>
    </location>
</feature>
<dbReference type="SUPFAM" id="SSF55781">
    <property type="entry name" value="GAF domain-like"/>
    <property type="match status" value="1"/>
</dbReference>
<protein>
    <recommendedName>
        <fullName evidence="2">GAF domain-containing protein</fullName>
    </recommendedName>
</protein>
<evidence type="ECO:0000256" key="1">
    <source>
        <dbReference type="SAM" id="Coils"/>
    </source>
</evidence>
<dbReference type="InterPro" id="IPR003018">
    <property type="entry name" value="GAF"/>
</dbReference>
<accession>A0A150PK96</accession>
<dbReference type="Pfam" id="PF13492">
    <property type="entry name" value="GAF_3"/>
    <property type="match status" value="1"/>
</dbReference>
<proteinExistence type="predicted"/>
<dbReference type="EMBL" id="JELY01001364">
    <property type="protein sequence ID" value="KYF56043.1"/>
    <property type="molecule type" value="Genomic_DNA"/>
</dbReference>